<protein>
    <submittedName>
        <fullName evidence="2">Acyltransferase</fullName>
    </submittedName>
</protein>
<reference evidence="2" key="1">
    <citation type="journal article" date="2018" name="Genome Biol.">
        <title>SKESA: strategic k-mer extension for scrupulous assemblies.</title>
        <authorList>
            <person name="Souvorov A."/>
            <person name="Agarwala R."/>
            <person name="Lipman D.J."/>
        </authorList>
    </citation>
    <scope>NUCLEOTIDE SEQUENCE</scope>
    <source>
        <strain evidence="2">2014C-4396-P0-1</strain>
    </source>
</reference>
<keyword evidence="1" id="KW-1133">Transmembrane helix</keyword>
<dbReference type="EMBL" id="DABDXO010000078">
    <property type="protein sequence ID" value="HAI2838515.1"/>
    <property type="molecule type" value="Genomic_DNA"/>
</dbReference>
<accession>A0A793J7F8</accession>
<feature type="transmembrane region" description="Helical" evidence="1">
    <location>
        <begin position="12"/>
        <end position="34"/>
    </location>
</feature>
<dbReference type="GO" id="GO:0016746">
    <property type="term" value="F:acyltransferase activity"/>
    <property type="evidence" value="ECO:0007669"/>
    <property type="project" value="UniProtKB-KW"/>
</dbReference>
<reference evidence="2" key="2">
    <citation type="submission" date="2020-03" db="EMBL/GenBank/DDBJ databases">
        <authorList>
            <consortium name="NCBI Pathogen Detection Project"/>
        </authorList>
    </citation>
    <scope>NUCLEOTIDE SEQUENCE</scope>
    <source>
        <strain evidence="2">2014C-4396-P0-1</strain>
    </source>
</reference>
<evidence type="ECO:0000256" key="1">
    <source>
        <dbReference type="SAM" id="Phobius"/>
    </source>
</evidence>
<gene>
    <name evidence="2" type="ORF">HJK67_004949</name>
</gene>
<keyword evidence="2" id="KW-0808">Transferase</keyword>
<dbReference type="AlphaFoldDB" id="A0A793J7F8"/>
<comment type="caution">
    <text evidence="2">The sequence shown here is derived from an EMBL/GenBank/DDBJ whole genome shotgun (WGS) entry which is preliminary data.</text>
</comment>
<organism evidence="2">
    <name type="scientific">Escherichia coli</name>
    <dbReference type="NCBI Taxonomy" id="562"/>
    <lineage>
        <taxon>Bacteria</taxon>
        <taxon>Pseudomonadati</taxon>
        <taxon>Pseudomonadota</taxon>
        <taxon>Gammaproteobacteria</taxon>
        <taxon>Enterobacterales</taxon>
        <taxon>Enterobacteriaceae</taxon>
        <taxon>Escherichia</taxon>
    </lineage>
</organism>
<evidence type="ECO:0000313" key="2">
    <source>
        <dbReference type="EMBL" id="HAI2838515.1"/>
    </source>
</evidence>
<name>A0A793J7F8_ECOLX</name>
<sequence length="66" mass="7637">FFNVSGLGAISVIKFIVMALFASLFISIMMYLFFEKPINNKLRKWWSGFKNDVSTTRVEKIEGNQL</sequence>
<keyword evidence="1" id="KW-0812">Transmembrane</keyword>
<keyword evidence="1" id="KW-0472">Membrane</keyword>
<proteinExistence type="predicted"/>
<keyword evidence="2" id="KW-0012">Acyltransferase</keyword>
<feature type="non-terminal residue" evidence="2">
    <location>
        <position position="1"/>
    </location>
</feature>